<dbReference type="EMBL" id="BJLF01000020">
    <property type="protein sequence ID" value="GEA52531.1"/>
    <property type="molecule type" value="Genomic_DNA"/>
</dbReference>
<accession>A0A4Y3HZS6</accession>
<comment type="caution">
    <text evidence="1">The sequence shown here is derived from an EMBL/GenBank/DDBJ whole genome shotgun (WGS) entry which is preliminary data.</text>
</comment>
<dbReference type="Proteomes" id="UP000318717">
    <property type="component" value="Unassembled WGS sequence"/>
</dbReference>
<reference evidence="1 2" key="1">
    <citation type="submission" date="2019-06" db="EMBL/GenBank/DDBJ databases">
        <title>Whole genome shotgun sequence of Vibrio inusitatus NBRC 102082.</title>
        <authorList>
            <person name="Hosoyama A."/>
            <person name="Uohara A."/>
            <person name="Ohji S."/>
            <person name="Ichikawa N."/>
        </authorList>
    </citation>
    <scope>NUCLEOTIDE SEQUENCE [LARGE SCALE GENOMIC DNA]</scope>
    <source>
        <strain evidence="1 2">NBRC 102082</strain>
    </source>
</reference>
<proteinExistence type="predicted"/>
<name>A0A4Y3HZS6_9VIBR</name>
<evidence type="ECO:0000313" key="2">
    <source>
        <dbReference type="Proteomes" id="UP000318717"/>
    </source>
</evidence>
<keyword evidence="2" id="KW-1185">Reference proteome</keyword>
<gene>
    <name evidence="1" type="ORF">VIN01S_33350</name>
</gene>
<sequence>MRGSQLRFLFLKLRDFTTGGWITSGWYFVWDRNMESINKTANESNFSLAVLLLV</sequence>
<evidence type="ECO:0000313" key="1">
    <source>
        <dbReference type="EMBL" id="GEA52531.1"/>
    </source>
</evidence>
<dbReference type="AlphaFoldDB" id="A0A4Y3HZS6"/>
<protein>
    <submittedName>
        <fullName evidence="1">Uncharacterized protein</fullName>
    </submittedName>
</protein>
<organism evidence="1 2">
    <name type="scientific">Vibrio inusitatus NBRC 102082</name>
    <dbReference type="NCBI Taxonomy" id="1219070"/>
    <lineage>
        <taxon>Bacteria</taxon>
        <taxon>Pseudomonadati</taxon>
        <taxon>Pseudomonadota</taxon>
        <taxon>Gammaproteobacteria</taxon>
        <taxon>Vibrionales</taxon>
        <taxon>Vibrionaceae</taxon>
        <taxon>Vibrio</taxon>
    </lineage>
</organism>